<proteinExistence type="predicted"/>
<protein>
    <recommendedName>
        <fullName evidence="1">Chemoreceptor zinc-binding domain-containing protein</fullName>
    </recommendedName>
</protein>
<accession>A0A1Y0IDD5</accession>
<dbReference type="InterPro" id="IPR036061">
    <property type="entry name" value="CheW-like_dom_sf"/>
</dbReference>
<feature type="domain" description="Chemoreceptor zinc-binding" evidence="1">
    <location>
        <begin position="97"/>
        <end position="160"/>
    </location>
</feature>
<dbReference type="SUPFAM" id="SSF50341">
    <property type="entry name" value="CheW-like"/>
    <property type="match status" value="1"/>
</dbReference>
<evidence type="ECO:0000259" key="1">
    <source>
        <dbReference type="Pfam" id="PF13682"/>
    </source>
</evidence>
<gene>
    <name evidence="2" type="ORF">OLMES_4152</name>
</gene>
<name>A0A1Y0IDD5_9GAMM</name>
<dbReference type="GO" id="GO:0006935">
    <property type="term" value="P:chemotaxis"/>
    <property type="evidence" value="ECO:0007669"/>
    <property type="project" value="InterPro"/>
</dbReference>
<evidence type="ECO:0000313" key="3">
    <source>
        <dbReference type="Proteomes" id="UP000196027"/>
    </source>
</evidence>
<dbReference type="KEGG" id="ome:OLMES_4152"/>
<dbReference type="Gene3D" id="1.20.120.30">
    <property type="entry name" value="Aspartate receptor, ligand-binding domain"/>
    <property type="match status" value="1"/>
</dbReference>
<dbReference type="OrthoDB" id="9181673at2"/>
<dbReference type="InterPro" id="IPR025991">
    <property type="entry name" value="Chemoreceptor_zinc-bind_dom"/>
</dbReference>
<dbReference type="RefSeq" id="WP_087462975.1">
    <property type="nucleotide sequence ID" value="NZ_CP021425.1"/>
</dbReference>
<dbReference type="Pfam" id="PF13682">
    <property type="entry name" value="CZB"/>
    <property type="match status" value="1"/>
</dbReference>
<dbReference type="AlphaFoldDB" id="A0A1Y0IDD5"/>
<sequence>MSGKNVESLFTEGRLSVITFSTRDATFAIPLEQVRYIEKDVERNIKVDQQTQFNHEVITFQNRAVPLYDFCNLTGSKSATAQAEDLLDTLNAREQDHIEWVAELEKAIKTKTPFTKTTDPNKCAFGIWYNKFKTNDKDLEEVMEKFDQPHRRLHEMAAELLPLSEINQDEALAKLKRERTTTFGALRNLFENARERVTATVRPIIVFVEQGKNKISALRLDNIQDIQTYGLNDFSDDESTEGIMKRKSDEFLIEGYLRNGDGPPIILINCQPLKA</sequence>
<evidence type="ECO:0000313" key="2">
    <source>
        <dbReference type="EMBL" id="ARU58169.1"/>
    </source>
</evidence>
<keyword evidence="3" id="KW-1185">Reference proteome</keyword>
<organism evidence="2 3">
    <name type="scientific">Oleiphilus messinensis</name>
    <dbReference type="NCBI Taxonomy" id="141451"/>
    <lineage>
        <taxon>Bacteria</taxon>
        <taxon>Pseudomonadati</taxon>
        <taxon>Pseudomonadota</taxon>
        <taxon>Gammaproteobacteria</taxon>
        <taxon>Oceanospirillales</taxon>
        <taxon>Oleiphilaceae</taxon>
        <taxon>Oleiphilus</taxon>
    </lineage>
</organism>
<dbReference type="GO" id="GO:0007165">
    <property type="term" value="P:signal transduction"/>
    <property type="evidence" value="ECO:0007669"/>
    <property type="project" value="InterPro"/>
</dbReference>
<dbReference type="Proteomes" id="UP000196027">
    <property type="component" value="Chromosome"/>
</dbReference>
<dbReference type="EMBL" id="CP021425">
    <property type="protein sequence ID" value="ARU58169.1"/>
    <property type="molecule type" value="Genomic_DNA"/>
</dbReference>
<reference evidence="2 3" key="1">
    <citation type="submission" date="2017-05" db="EMBL/GenBank/DDBJ databases">
        <title>Genomic insights into alkan degradation activity of Oleiphilus messinensis.</title>
        <authorList>
            <person name="Kozyavkin S.A."/>
            <person name="Slesarev A.I."/>
            <person name="Golyshin P.N."/>
            <person name="Korzhenkov A."/>
            <person name="Golyshina O.N."/>
            <person name="Toshchakov S.V."/>
        </authorList>
    </citation>
    <scope>NUCLEOTIDE SEQUENCE [LARGE SCALE GENOMIC DNA]</scope>
    <source>
        <strain evidence="2 3">ME102</strain>
    </source>
</reference>